<evidence type="ECO:0000259" key="5">
    <source>
        <dbReference type="SMART" id="SM00382"/>
    </source>
</evidence>
<dbReference type="GO" id="GO:0005634">
    <property type="term" value="C:nucleus"/>
    <property type="evidence" value="ECO:0007669"/>
    <property type="project" value="TreeGrafter"/>
</dbReference>
<dbReference type="SMART" id="SM00382">
    <property type="entry name" value="AAA"/>
    <property type="match status" value="1"/>
</dbReference>
<dbReference type="GO" id="GO:0003677">
    <property type="term" value="F:DNA binding"/>
    <property type="evidence" value="ECO:0007669"/>
    <property type="project" value="TreeGrafter"/>
</dbReference>
<dbReference type="Pfam" id="PF00004">
    <property type="entry name" value="AAA"/>
    <property type="match status" value="1"/>
</dbReference>
<evidence type="ECO:0000256" key="1">
    <source>
        <dbReference type="ARBA" id="ARBA00022705"/>
    </source>
</evidence>
<dbReference type="OrthoDB" id="2195431at2759"/>
<feature type="domain" description="AAA+ ATPase" evidence="5">
    <location>
        <begin position="172"/>
        <end position="329"/>
    </location>
</feature>
<evidence type="ECO:0000256" key="2">
    <source>
        <dbReference type="ARBA" id="ARBA00022741"/>
    </source>
</evidence>
<dbReference type="SUPFAM" id="SSF52540">
    <property type="entry name" value="P-loop containing nucleoside triphosphate hydrolases"/>
    <property type="match status" value="1"/>
</dbReference>
<keyword evidence="3" id="KW-0067">ATP-binding</keyword>
<feature type="compositionally biased region" description="Basic and acidic residues" evidence="4">
    <location>
        <begin position="72"/>
        <end position="83"/>
    </location>
</feature>
<dbReference type="EMBL" id="UFAJ01000083">
    <property type="protein sequence ID" value="SSD59055.1"/>
    <property type="molecule type" value="Genomic_DNA"/>
</dbReference>
<keyword evidence="1" id="KW-0235">DNA replication</keyword>
<reference evidence="7" key="1">
    <citation type="submission" date="2018-06" db="EMBL/GenBank/DDBJ databases">
        <authorList>
            <person name="Guldener U."/>
        </authorList>
    </citation>
    <scope>NUCLEOTIDE SEQUENCE [LARGE SCALE GENOMIC DNA]</scope>
    <source>
        <strain evidence="7">UTAD17</strain>
    </source>
</reference>
<dbReference type="InterPro" id="IPR027417">
    <property type="entry name" value="P-loop_NTPase"/>
</dbReference>
<accession>A0A376B2Z8</accession>
<keyword evidence="2" id="KW-0547">Nucleotide-binding</keyword>
<feature type="compositionally biased region" description="Low complexity" evidence="4">
    <location>
        <begin position="713"/>
        <end position="732"/>
    </location>
</feature>
<feature type="region of interest" description="Disordered" evidence="4">
    <location>
        <begin position="72"/>
        <end position="99"/>
    </location>
</feature>
<sequence>MSDPLSHYCQQQNENTITYTSSTGKFITIKKKEQQGISNPDNNIISNSSFWKNGSNYGIDINTLMDNINKKKEEKQKQHDHNRSTTNKNSTDKNNTNKGTLWAEKWRPSLFLDLVGNEKNNRKILKWLRHWAPLVFQEDLPKNFFTNSIVNTSNKDVDIKEDLEKDILQRPAKKILLIYGSPGIGKTTVAHVLSKQAGFTPREINASDERAGTKLKDKLTNTLFNASVDKNDSPVCLICDEIDGSIENGIIKNLIDILNKDIVATKELGHSVVVSATDNVAKNKLKSKTKALRSKILTRPIIIICNNLYSKPLEKLRSYCEIIHFHKPNEKELLTRLELICKTEKINASKKTLMKLIEICQSDIRNCINNLQFLSNNNSTQGAGLITLDVDINNNEDNNQNIEKDVPLPWYQLVQLIFQKNPKIDGSIIFLTLLNKLELQSFSTIDRIISGCFNNYSIVKYSDIGSVNKPSALSNWLYFYDLLQGKIYSTNGGTEFEVLRYAYVIPLVFHELFADVTNFRNNHAIDFQFGNKFSSLELRNKISNLRNIVDLIKKNLTPCDLYIYYNSNSQIFINELLPYVNILLNTDYLKTITDSNLRNKVVSENIIPLIHINIPVLKFIVNGKNEQFLDVSPPIYKIVEFGTEENNYGNVNMMLKRNICYKYLLSKLEEYKINNKRKRSYENEKNTSGSVTNTNNSNKKVKKSNIVNNDNIVNHNISSTSPSSTNTGSFTSIAPTLDNNTDKRGKSKPTNAFEFFKMKTVVPLSDKDVRNGADGIVTIANDMNKNKKEGLKVEEDRVWVKYKEGFSNAVRKKVTWKTLFE</sequence>
<keyword evidence="7" id="KW-1185">Reference proteome</keyword>
<dbReference type="CDD" id="cd18140">
    <property type="entry name" value="HLD_clamp_RFC"/>
    <property type="match status" value="1"/>
</dbReference>
<dbReference type="PANTHER" id="PTHR23389">
    <property type="entry name" value="CHROMOSOME TRANSMISSION FIDELITY FACTOR 18"/>
    <property type="match status" value="1"/>
</dbReference>
<organism evidence="6 7">
    <name type="scientific">Saccharomycodes ludwigii</name>
    <dbReference type="NCBI Taxonomy" id="36035"/>
    <lineage>
        <taxon>Eukaryota</taxon>
        <taxon>Fungi</taxon>
        <taxon>Dikarya</taxon>
        <taxon>Ascomycota</taxon>
        <taxon>Saccharomycotina</taxon>
        <taxon>Saccharomycetes</taxon>
        <taxon>Saccharomycodales</taxon>
        <taxon>Saccharomycodaceae</taxon>
        <taxon>Saccharomycodes</taxon>
    </lineage>
</organism>
<evidence type="ECO:0000256" key="3">
    <source>
        <dbReference type="ARBA" id="ARBA00022840"/>
    </source>
</evidence>
<dbReference type="Gene3D" id="3.40.50.300">
    <property type="entry name" value="P-loop containing nucleotide triphosphate hydrolases"/>
    <property type="match status" value="1"/>
</dbReference>
<dbReference type="PANTHER" id="PTHR23389:SF3">
    <property type="entry name" value="CHROMOSOME TRANSMISSION FIDELITY PROTEIN 18 HOMOLOG"/>
    <property type="match status" value="1"/>
</dbReference>
<feature type="region of interest" description="Disordered" evidence="4">
    <location>
        <begin position="679"/>
        <end position="698"/>
    </location>
</feature>
<dbReference type="Gene3D" id="1.10.8.60">
    <property type="match status" value="1"/>
</dbReference>
<dbReference type="VEuPathDB" id="FungiDB:SCODWIG_00816"/>
<evidence type="ECO:0000313" key="7">
    <source>
        <dbReference type="Proteomes" id="UP000262825"/>
    </source>
</evidence>
<dbReference type="InterPro" id="IPR003959">
    <property type="entry name" value="ATPase_AAA_core"/>
</dbReference>
<evidence type="ECO:0000256" key="4">
    <source>
        <dbReference type="SAM" id="MobiDB-lite"/>
    </source>
</evidence>
<feature type="compositionally biased region" description="Low complexity" evidence="4">
    <location>
        <begin position="85"/>
        <end position="99"/>
    </location>
</feature>
<dbReference type="GO" id="GO:0016887">
    <property type="term" value="F:ATP hydrolysis activity"/>
    <property type="evidence" value="ECO:0007669"/>
    <property type="project" value="InterPro"/>
</dbReference>
<name>A0A376B2Z8_9ASCO</name>
<dbReference type="InterPro" id="IPR003593">
    <property type="entry name" value="AAA+_ATPase"/>
</dbReference>
<dbReference type="GO" id="GO:0005524">
    <property type="term" value="F:ATP binding"/>
    <property type="evidence" value="ECO:0007669"/>
    <property type="project" value="UniProtKB-KW"/>
</dbReference>
<evidence type="ECO:0000313" key="6">
    <source>
        <dbReference type="EMBL" id="SSD59055.1"/>
    </source>
</evidence>
<gene>
    <name evidence="6" type="ORF">SCODWIG_00816</name>
</gene>
<dbReference type="CDD" id="cd00009">
    <property type="entry name" value="AAA"/>
    <property type="match status" value="1"/>
</dbReference>
<proteinExistence type="predicted"/>
<dbReference type="InterPro" id="IPR047854">
    <property type="entry name" value="RFC_lid"/>
</dbReference>
<feature type="compositionally biased region" description="Low complexity" evidence="4">
    <location>
        <begin position="686"/>
        <end position="698"/>
    </location>
</feature>
<dbReference type="AlphaFoldDB" id="A0A376B2Z8"/>
<feature type="region of interest" description="Disordered" evidence="4">
    <location>
        <begin position="713"/>
        <end position="746"/>
    </location>
</feature>
<dbReference type="GO" id="GO:0006260">
    <property type="term" value="P:DNA replication"/>
    <property type="evidence" value="ECO:0007669"/>
    <property type="project" value="UniProtKB-KW"/>
</dbReference>
<dbReference type="Proteomes" id="UP000262825">
    <property type="component" value="Unassembled WGS sequence"/>
</dbReference>
<protein>
    <recommendedName>
        <fullName evidence="5">AAA+ ATPase domain-containing protein</fullName>
    </recommendedName>
</protein>